<dbReference type="SUPFAM" id="SSF53720">
    <property type="entry name" value="ALDH-like"/>
    <property type="match status" value="1"/>
</dbReference>
<evidence type="ECO:0000313" key="3">
    <source>
        <dbReference type="EMBL" id="MFC3166940.1"/>
    </source>
</evidence>
<evidence type="ECO:0000256" key="1">
    <source>
        <dbReference type="ARBA" id="ARBA00023002"/>
    </source>
</evidence>
<sequence length="581" mass="63450">MNMSWTPPIDAETKAGLDAEVEALDRAKDSWARTSVSERMALLATIKDRLMKVAEGWAEIAARRKLIPAGSPLAGEEWISGPYALMAGCNGLLHTLSQMKGKEFVKHLPMRKLANGQTAVRIMPHSIWDRLLLSGVKAEVWMQPGVTEKDVASFAATAYDTPADQRAGKVALVLGAGNIAAISPLDAFQKLFLENQVVILKMNPVNDYLTDYLRSAMSPLIERDALRIVTGGGDVGAYLTDHPLVSDIHITGAGATHDAIVWGGGDEGRRNKAAGTPKNQRHITSELGAVCPTIVVPGPWTAADIHFQAEHIATQKLHNSGFNCVACQALILPAAWDKTRDLMHEVGNVMGRAGQREAYYPGADKRLAEFKSRAGQIETIDRGPDAPACIVADMERGDVEWLQDNEVFAPALGKKLIASPDPETYLRNAVAWVNDHLYGTLGANILIHPSTIRQIGKKRFEEILADLRYGTIAINAWTGLGFLLNAVPWGGFAGATLQDVQSGIGTAHNSFMLEKTERTIVTAPWSPFPRNLLSGRLSLLPRPPWFVTNRRQDRLGKLLTSFQYKPSILKLPRIFYNALLG</sequence>
<evidence type="ECO:0000259" key="2">
    <source>
        <dbReference type="Pfam" id="PF00171"/>
    </source>
</evidence>
<dbReference type="Gene3D" id="3.40.309.10">
    <property type="entry name" value="Aldehyde Dehydrogenase, Chain A, domain 2"/>
    <property type="match status" value="1"/>
</dbReference>
<protein>
    <submittedName>
        <fullName evidence="3">Aldehyde dehydrogenase family protein</fullName>
    </submittedName>
</protein>
<keyword evidence="4" id="KW-1185">Reference proteome</keyword>
<accession>A0ABV7IC55</accession>
<dbReference type="RefSeq" id="WP_242689932.1">
    <property type="nucleotide sequence ID" value="NZ_JAFNAW010000003.1"/>
</dbReference>
<dbReference type="Proteomes" id="UP001595557">
    <property type="component" value="Unassembled WGS sequence"/>
</dbReference>
<gene>
    <name evidence="3" type="ORF">ACFOD7_02630</name>
</gene>
<dbReference type="InterPro" id="IPR016161">
    <property type="entry name" value="Ald_DH/histidinol_DH"/>
</dbReference>
<dbReference type="InterPro" id="IPR015590">
    <property type="entry name" value="Aldehyde_DH_dom"/>
</dbReference>
<dbReference type="InterPro" id="IPR016163">
    <property type="entry name" value="Ald_DH_C"/>
</dbReference>
<proteinExistence type="predicted"/>
<dbReference type="Pfam" id="PF00171">
    <property type="entry name" value="Aldedh"/>
    <property type="match status" value="1"/>
</dbReference>
<keyword evidence="1" id="KW-0560">Oxidoreductase</keyword>
<dbReference type="Gene3D" id="3.40.605.10">
    <property type="entry name" value="Aldehyde Dehydrogenase, Chain A, domain 1"/>
    <property type="match status" value="1"/>
</dbReference>
<reference evidence="4" key="1">
    <citation type="journal article" date="2019" name="Int. J. Syst. Evol. Microbiol.">
        <title>The Global Catalogue of Microorganisms (GCM) 10K type strain sequencing project: providing services to taxonomists for standard genome sequencing and annotation.</title>
        <authorList>
            <consortium name="The Broad Institute Genomics Platform"/>
            <consortium name="The Broad Institute Genome Sequencing Center for Infectious Disease"/>
            <person name="Wu L."/>
            <person name="Ma J."/>
        </authorList>
    </citation>
    <scope>NUCLEOTIDE SEQUENCE [LARGE SCALE GENOMIC DNA]</scope>
    <source>
        <strain evidence="4">KCTC 52239</strain>
    </source>
</reference>
<organism evidence="3 4">
    <name type="scientific">Paracoccus fontiphilus</name>
    <dbReference type="NCBI Taxonomy" id="1815556"/>
    <lineage>
        <taxon>Bacteria</taxon>
        <taxon>Pseudomonadati</taxon>
        <taxon>Pseudomonadota</taxon>
        <taxon>Alphaproteobacteria</taxon>
        <taxon>Rhodobacterales</taxon>
        <taxon>Paracoccaceae</taxon>
        <taxon>Paracoccus</taxon>
    </lineage>
</organism>
<feature type="domain" description="Aldehyde dehydrogenase" evidence="2">
    <location>
        <begin position="220"/>
        <end position="334"/>
    </location>
</feature>
<dbReference type="EMBL" id="JBHRTE010000010">
    <property type="protein sequence ID" value="MFC3166940.1"/>
    <property type="molecule type" value="Genomic_DNA"/>
</dbReference>
<name>A0ABV7IC55_9RHOB</name>
<dbReference type="InterPro" id="IPR016162">
    <property type="entry name" value="Ald_DH_N"/>
</dbReference>
<comment type="caution">
    <text evidence="3">The sequence shown here is derived from an EMBL/GenBank/DDBJ whole genome shotgun (WGS) entry which is preliminary data.</text>
</comment>
<evidence type="ECO:0000313" key="4">
    <source>
        <dbReference type="Proteomes" id="UP001595557"/>
    </source>
</evidence>